<evidence type="ECO:0000256" key="6">
    <source>
        <dbReference type="ARBA" id="ARBA00022801"/>
    </source>
</evidence>
<proteinExistence type="inferred from homology"/>
<evidence type="ECO:0000256" key="1">
    <source>
        <dbReference type="ARBA" id="ARBA00001412"/>
    </source>
</evidence>
<dbReference type="InterPro" id="IPR036156">
    <property type="entry name" value="Beta-gal/glucu_dom_sf"/>
</dbReference>
<comment type="cofactor">
    <cofactor evidence="2">
        <name>Ca(2+)</name>
        <dbReference type="ChEBI" id="CHEBI:29108"/>
    </cofactor>
</comment>
<evidence type="ECO:0000256" key="7">
    <source>
        <dbReference type="ARBA" id="ARBA00022837"/>
    </source>
</evidence>
<reference evidence="13 14" key="1">
    <citation type="submission" date="2020-04" db="EMBL/GenBank/DDBJ databases">
        <title>Flammeovirga sp. SR4, a novel species isolated from seawater.</title>
        <authorList>
            <person name="Wang X."/>
        </authorList>
    </citation>
    <scope>NUCLEOTIDE SEQUENCE [LARGE SCALE GENOMIC DNA]</scope>
    <source>
        <strain evidence="13 14">SR4</strain>
    </source>
</reference>
<comment type="subunit">
    <text evidence="4">Monomer.</text>
</comment>
<dbReference type="Pfam" id="PF02837">
    <property type="entry name" value="Glyco_hydro_2_N"/>
    <property type="match status" value="1"/>
</dbReference>
<dbReference type="Pfam" id="PF02929">
    <property type="entry name" value="Bgal_small_N"/>
    <property type="match status" value="1"/>
</dbReference>
<dbReference type="PANTHER" id="PTHR46323:SF2">
    <property type="entry name" value="BETA-GALACTOSIDASE"/>
    <property type="match status" value="1"/>
</dbReference>
<protein>
    <recommendedName>
        <fullName evidence="5 10">Beta-galactosidase</fullName>
        <ecNumber evidence="5 10">3.2.1.23</ecNumber>
    </recommendedName>
    <alternativeName>
        <fullName evidence="9 10">Lactase</fullName>
    </alternativeName>
</protein>
<dbReference type="InterPro" id="IPR006103">
    <property type="entry name" value="Glyco_hydro_2_cat"/>
</dbReference>
<dbReference type="AlphaFoldDB" id="A0A7X8XXN8"/>
<dbReference type="Proteomes" id="UP000585050">
    <property type="component" value="Unassembled WGS sequence"/>
</dbReference>
<evidence type="ECO:0000256" key="10">
    <source>
        <dbReference type="RuleBase" id="RU361154"/>
    </source>
</evidence>
<evidence type="ECO:0000313" key="13">
    <source>
        <dbReference type="EMBL" id="NLR93421.1"/>
    </source>
</evidence>
<dbReference type="SUPFAM" id="SSF49303">
    <property type="entry name" value="beta-Galactosidase/glucuronidase domain"/>
    <property type="match status" value="2"/>
</dbReference>
<dbReference type="PANTHER" id="PTHR46323">
    <property type="entry name" value="BETA-GALACTOSIDASE"/>
    <property type="match status" value="1"/>
</dbReference>
<dbReference type="PROSITE" id="PS00608">
    <property type="entry name" value="GLYCOSYL_HYDROL_F2_2"/>
    <property type="match status" value="1"/>
</dbReference>
<comment type="similarity">
    <text evidence="3 10">Belongs to the glycosyl hydrolase 2 family.</text>
</comment>
<dbReference type="InterPro" id="IPR006104">
    <property type="entry name" value="Glyco_hydro_2_N"/>
</dbReference>
<name>A0A7X8XXN8_9BACT</name>
<dbReference type="Pfam" id="PF16353">
    <property type="entry name" value="LacZ_4"/>
    <property type="match status" value="1"/>
</dbReference>
<dbReference type="SMART" id="SM01038">
    <property type="entry name" value="Bgal_small_N"/>
    <property type="match status" value="1"/>
</dbReference>
<dbReference type="GO" id="GO:0009341">
    <property type="term" value="C:beta-galactosidase complex"/>
    <property type="evidence" value="ECO:0007669"/>
    <property type="project" value="InterPro"/>
</dbReference>
<dbReference type="SUPFAM" id="SSF51445">
    <property type="entry name" value="(Trans)glycosidases"/>
    <property type="match status" value="1"/>
</dbReference>
<dbReference type="GO" id="GO:0030246">
    <property type="term" value="F:carbohydrate binding"/>
    <property type="evidence" value="ECO:0007669"/>
    <property type="project" value="InterPro"/>
</dbReference>
<evidence type="ECO:0000313" key="14">
    <source>
        <dbReference type="Proteomes" id="UP000585050"/>
    </source>
</evidence>
<dbReference type="InterPro" id="IPR017853">
    <property type="entry name" value="GH"/>
</dbReference>
<dbReference type="InterPro" id="IPR008979">
    <property type="entry name" value="Galactose-bd-like_sf"/>
</dbReference>
<dbReference type="EMBL" id="JABAIL010000006">
    <property type="protein sequence ID" value="NLR93421.1"/>
    <property type="molecule type" value="Genomic_DNA"/>
</dbReference>
<sequence length="1085" mass="125493">MKKLHYFPISFLLLLSQLVWAQINDWENEMMFEENKLSSRVPTYSYASTSLALEDDRSKSRVLFLNGQWKFNFVEKEEDRPLDFFKTNYKAKDWADIKVPSNWELEGYGQPIYTNIVYPFTPNIVELAKKSIKQSTYLGPQPPKPPYIYRDNPVGSYIKEFTVPEDWKEQSVILHFGGVSSAFYVWVNGKKVGYSQGSRLAAEFDITEYLQSGKNKLAVQVFRWSDGSYLEDQDMWRLSGIHREVMLLAQPKVSLNDFHVRTKFDAQLQDATLSIRPRVWVKSIDTELKKWTVSAQLYDENKNPVLEDKLSLSVDEIYNERWPQRDVNKFGMMETKIRLPKKWSAEQPNLYQLVFEVTNPNGEVVEARTQKIGFRQIEFGKNNELLINGEEVKIMGVNRHDHHPTRGKALTREDIKKDVELVKQFNFNAIRTSHYPNDPYFYQLCNEYGIYVMDEANVEAHALGSYIPQNPRWPAAIISRVIRMVERDKNHPCVISWSLGNEAGTGPAFAAASAWVKDYDPTRFIHYEGAQGDPTHPNYQEDKKAIKAINRAPFMANPRDPSYVDVISRMYARIDQIENLATSPYINRPMILCEYVHGMGNSLGTIGDYWDAIRSHKNLIGGFIWDMVDQGLVKTNENGEQFYAYGGDFGDLPNDTNFCINGVFSPDKKPNPHAWEVKYVFQPVVFEKVVGKETAVHIINRFDFTNLNQYNLNWELQEEGITVKSGTFGNIDLAPKQSLQLEVPVRENQLKPNKEYWLRLTLNEKQDRLWCKKGYEVAYEHLQIQSVNKKEYVSSSKSSIQLDKSSEQFLFEGKGFAIRFEKTTGALVSYVKDGEELMASPMKPNFWRPLTDNDRRFRKFQYKMKVWKEASEKLITDKVEITKTSEEQYKLKVAQHYGDKINVTTLYTIHSDGTVGVALNLDADKSLPELPKFGMTMAVSKKLTQSSYYGNGPWESYADRKRAVKIGRYEQPTDSLFYNYVMPQENGNHTDVRWLKLTSKNSKKGLEVTGDFNFSIWPYTIENIDNAKHPFDLKKQNFYTLNIDLFQAGVGGMQAKPLPYQQHPSGKYTLEFMFGGVSKHHRISQ</sequence>
<feature type="signal peptide" evidence="11">
    <location>
        <begin position="1"/>
        <end position="21"/>
    </location>
</feature>
<dbReference type="Pfam" id="PF00703">
    <property type="entry name" value="Glyco_hydro_2"/>
    <property type="match status" value="1"/>
</dbReference>
<dbReference type="InterPro" id="IPR006102">
    <property type="entry name" value="Ig-like_GH2"/>
</dbReference>
<dbReference type="InterPro" id="IPR004199">
    <property type="entry name" value="B-gal_small/dom_5"/>
</dbReference>
<dbReference type="InterPro" id="IPR014718">
    <property type="entry name" value="GH-type_carb-bd"/>
</dbReference>
<comment type="caution">
    <text evidence="13">The sequence shown here is derived from an EMBL/GenBank/DDBJ whole genome shotgun (WGS) entry which is preliminary data.</text>
</comment>
<evidence type="ECO:0000256" key="5">
    <source>
        <dbReference type="ARBA" id="ARBA00012756"/>
    </source>
</evidence>
<evidence type="ECO:0000256" key="9">
    <source>
        <dbReference type="ARBA" id="ARBA00032230"/>
    </source>
</evidence>
<feature type="domain" description="Beta galactosidase small chain/" evidence="12">
    <location>
        <begin position="810"/>
        <end position="1075"/>
    </location>
</feature>
<dbReference type="InterPro" id="IPR023232">
    <property type="entry name" value="Glyco_hydro_2_AS"/>
</dbReference>
<dbReference type="SUPFAM" id="SSF74650">
    <property type="entry name" value="Galactose mutarotase-like"/>
    <property type="match status" value="1"/>
</dbReference>
<dbReference type="EC" id="3.2.1.23" evidence="5 10"/>
<dbReference type="PRINTS" id="PR00132">
    <property type="entry name" value="GLHYDRLASE2"/>
</dbReference>
<dbReference type="Gene3D" id="2.70.98.10">
    <property type="match status" value="1"/>
</dbReference>
<dbReference type="Pfam" id="PF02836">
    <property type="entry name" value="Glyco_hydro_2_C"/>
    <property type="match status" value="1"/>
</dbReference>
<dbReference type="InterPro" id="IPR050347">
    <property type="entry name" value="Bact_Beta-galactosidase"/>
</dbReference>
<keyword evidence="8 10" id="KW-0326">Glycosidase</keyword>
<keyword evidence="7" id="KW-0106">Calcium</keyword>
<organism evidence="13 14">
    <name type="scientific">Flammeovirga agarivorans</name>
    <dbReference type="NCBI Taxonomy" id="2726742"/>
    <lineage>
        <taxon>Bacteria</taxon>
        <taxon>Pseudomonadati</taxon>
        <taxon>Bacteroidota</taxon>
        <taxon>Cytophagia</taxon>
        <taxon>Cytophagales</taxon>
        <taxon>Flammeovirgaceae</taxon>
        <taxon>Flammeovirga</taxon>
    </lineage>
</organism>
<dbReference type="Gene3D" id="2.60.40.10">
    <property type="entry name" value="Immunoglobulins"/>
    <property type="match status" value="2"/>
</dbReference>
<dbReference type="GO" id="GO:0005990">
    <property type="term" value="P:lactose catabolic process"/>
    <property type="evidence" value="ECO:0007669"/>
    <property type="project" value="TreeGrafter"/>
</dbReference>
<evidence type="ECO:0000256" key="2">
    <source>
        <dbReference type="ARBA" id="ARBA00001913"/>
    </source>
</evidence>
<keyword evidence="11" id="KW-0732">Signal</keyword>
<dbReference type="InterPro" id="IPR023230">
    <property type="entry name" value="Glyco_hydro_2_CS"/>
</dbReference>
<accession>A0A7X8XXN8</accession>
<dbReference type="Gene3D" id="3.20.20.80">
    <property type="entry name" value="Glycosidases"/>
    <property type="match status" value="1"/>
</dbReference>
<dbReference type="InterPro" id="IPR032312">
    <property type="entry name" value="LacZ_4"/>
</dbReference>
<evidence type="ECO:0000256" key="11">
    <source>
        <dbReference type="SAM" id="SignalP"/>
    </source>
</evidence>
<dbReference type="InterPro" id="IPR011013">
    <property type="entry name" value="Gal_mutarotase_sf_dom"/>
</dbReference>
<keyword evidence="14" id="KW-1185">Reference proteome</keyword>
<dbReference type="InterPro" id="IPR013783">
    <property type="entry name" value="Ig-like_fold"/>
</dbReference>
<dbReference type="PROSITE" id="PS00719">
    <property type="entry name" value="GLYCOSYL_HYDROL_F2_1"/>
    <property type="match status" value="1"/>
</dbReference>
<gene>
    <name evidence="13" type="ORF">HGP29_19650</name>
</gene>
<dbReference type="Gene3D" id="2.60.120.260">
    <property type="entry name" value="Galactose-binding domain-like"/>
    <property type="match status" value="1"/>
</dbReference>
<evidence type="ECO:0000259" key="12">
    <source>
        <dbReference type="SMART" id="SM01038"/>
    </source>
</evidence>
<feature type="chain" id="PRO_5031418427" description="Beta-galactosidase" evidence="11">
    <location>
        <begin position="22"/>
        <end position="1085"/>
    </location>
</feature>
<evidence type="ECO:0000256" key="4">
    <source>
        <dbReference type="ARBA" id="ARBA00011245"/>
    </source>
</evidence>
<evidence type="ECO:0000256" key="8">
    <source>
        <dbReference type="ARBA" id="ARBA00023295"/>
    </source>
</evidence>
<evidence type="ECO:0000256" key="3">
    <source>
        <dbReference type="ARBA" id="ARBA00007401"/>
    </source>
</evidence>
<dbReference type="SUPFAM" id="SSF49785">
    <property type="entry name" value="Galactose-binding domain-like"/>
    <property type="match status" value="1"/>
</dbReference>
<dbReference type="GO" id="GO:0004565">
    <property type="term" value="F:beta-galactosidase activity"/>
    <property type="evidence" value="ECO:0007669"/>
    <property type="project" value="UniProtKB-EC"/>
</dbReference>
<keyword evidence="6 10" id="KW-0378">Hydrolase</keyword>
<dbReference type="InterPro" id="IPR006101">
    <property type="entry name" value="Glyco_hydro_2"/>
</dbReference>
<comment type="catalytic activity">
    <reaction evidence="1 10">
        <text>Hydrolysis of terminal non-reducing beta-D-galactose residues in beta-D-galactosides.</text>
        <dbReference type="EC" id="3.2.1.23"/>
    </reaction>
</comment>
<dbReference type="RefSeq" id="WP_168884132.1">
    <property type="nucleotide sequence ID" value="NZ_JABAIL010000006.1"/>
</dbReference>